<feature type="domain" description="P-type ATPase A" evidence="21">
    <location>
        <begin position="234"/>
        <end position="382"/>
    </location>
</feature>
<evidence type="ECO:0000256" key="15">
    <source>
        <dbReference type="ARBA" id="ARBA00049128"/>
    </source>
</evidence>
<dbReference type="SFLD" id="SFLDF00027">
    <property type="entry name" value="p-type_atpase"/>
    <property type="match status" value="1"/>
</dbReference>
<dbReference type="SUPFAM" id="SSF56784">
    <property type="entry name" value="HAD-like"/>
    <property type="match status" value="1"/>
</dbReference>
<dbReference type="InterPro" id="IPR023299">
    <property type="entry name" value="ATPase_P-typ_cyto_dom_N"/>
</dbReference>
<comment type="catalytic activity">
    <reaction evidence="14 19">
        <text>ATP + H2O + phospholipidSide 1 = ADP + phosphate + phospholipidSide 2.</text>
        <dbReference type="EC" id="7.6.2.1"/>
    </reaction>
</comment>
<keyword evidence="12" id="KW-0445">Lipid transport</keyword>
<comment type="caution">
    <text evidence="24">The sequence shown here is derived from an EMBL/GenBank/DDBJ whole genome shotgun (WGS) entry which is preliminary data.</text>
</comment>
<feature type="binding site" evidence="17">
    <location>
        <position position="653"/>
    </location>
    <ligand>
        <name>ATP</name>
        <dbReference type="ChEBI" id="CHEBI:30616"/>
    </ligand>
</feature>
<dbReference type="Gene3D" id="3.40.1110.10">
    <property type="entry name" value="Calcium-transporting ATPase, cytoplasmic domain N"/>
    <property type="match status" value="1"/>
</dbReference>
<feature type="active site" description="4-aspartylphosphate intermediate" evidence="16">
    <location>
        <position position="492"/>
    </location>
</feature>
<dbReference type="Pfam" id="PF16209">
    <property type="entry name" value="PhoLip_ATPase_N"/>
    <property type="match status" value="1"/>
</dbReference>
<feature type="binding site" evidence="18">
    <location>
        <position position="875"/>
    </location>
    <ligand>
        <name>Mg(2+)</name>
        <dbReference type="ChEBI" id="CHEBI:18420"/>
    </ligand>
</feature>
<dbReference type="EMBL" id="QPFP01000011">
    <property type="protein sequence ID" value="TEB33901.1"/>
    <property type="molecule type" value="Genomic_DNA"/>
</dbReference>
<gene>
    <name evidence="24" type="ORF">FA13DRAFT_1626735</name>
</gene>
<feature type="transmembrane region" description="Helical" evidence="19">
    <location>
        <begin position="932"/>
        <end position="952"/>
    </location>
</feature>
<evidence type="ECO:0000256" key="14">
    <source>
        <dbReference type="ARBA" id="ARBA00034036"/>
    </source>
</evidence>
<sequence length="1132" mass="126458">MSDIPLRRLKRHKNRGDYTPLDDPGDSESRIALHSPNPAMPRLTTIAAANARRNRPGPGTRYAGNPEEEEGERLLGGREYDEDEEDSEERTSPRTPAPLPTSTTPKDKSRTIPFHPPERVQSRYPPNIVRNQKYNVFTFLPVVFYEQFKFFFNLYFLLVALSQFIPALKIGFIATYIAPLAFVLCVTIGKEAYDDYKRFLRDKEANSQRYLILQRETYSSDASTAEEAYLNIHANTRSVPSSSIRVGDLIHLEKNQRVPADVVLLRTSDASGTCFIRTDQLDGETDWKLRVAVPETQKMAEKTLPTLDAEIYADPPIKDIHTFIGTFTLNKPPAASDDSGLPLQNLPPSIAPLTAENVLWSNTVLAAGSAVGFVIYTGSETRAVMNTSHPETKVGLLDLEVNRLSKILFAVTLVLSLVLVALNGFRGPWYIYVCRFLILFSSIIPISLRVNLDMGKTVYASQIMNDSEIPNTIVRTSTLPEELGRITYLLSDKTGTLTQNEMEMRKLHMGTMSYGADAMDEVAHQLAVAFGADQSSTSTGAQLATRGRRDMSSRVRDVVLSLALCHNVTPVTNDDGTVTYQASSPDEVAIVSWTGSVGLTLVFRDRTKMELQTPTGARITFDILDIFPFTSESKRMGIVVRETQTGEITFLQKGADVVMAKIVQRNDWLDEETANMAREGLRTLVMARKRLSSQLYSEFAKQHHAASIKLEGRNEAMAAVVTEFLEHDLELLGLTGVEDKLQDDVKSTLELLRNAGIKIWMLTGDKVETARCIAISTKLVARNQYIHEMSKLKTSDQVRDQLDFLQNKLDCCLVIDGESLQLCLNLFQNEFIEISTKLSAVVACRCSPTQKADVARLIRKFTKKRVCCIGDGGNDVSMIQAADVGVGIVGKEGKQASLAADFSVTQFSHLTKLLLWHGRNSYRRSAKLAQFVIHRGLIISIMQAVFSAIFYFAPIALYQGWLMAGYATVYTMAPVFSLVLDRDVSEDLALLYPELYKELVKGRSLSYKTFFQWCMISLYQGAAIMIMSLVLFETEFLHIVSISFTALILNELIMVALEITTWHVYMIISEVVTLFFYAISMVFLPEFFDITFVVSLGFAWKTAAVVAISTIPLYIIKLIRRKVAPAASSKLL</sequence>
<feature type="binding site" evidence="17">
    <location>
        <position position="492"/>
    </location>
    <ligand>
        <name>ATP</name>
        <dbReference type="ChEBI" id="CHEBI:30616"/>
    </ligand>
</feature>
<evidence type="ECO:0000256" key="3">
    <source>
        <dbReference type="ARBA" id="ARBA00008109"/>
    </source>
</evidence>
<dbReference type="SUPFAM" id="SSF81660">
    <property type="entry name" value="Metal cation-transporting ATPase, ATP-binding domain N"/>
    <property type="match status" value="1"/>
</dbReference>
<dbReference type="NCBIfam" id="TIGR01494">
    <property type="entry name" value="ATPase_P-type"/>
    <property type="match status" value="3"/>
</dbReference>
<feature type="binding site" evidence="18">
    <location>
        <position position="871"/>
    </location>
    <ligand>
        <name>Mg(2+)</name>
        <dbReference type="ChEBI" id="CHEBI:18420"/>
    </ligand>
</feature>
<dbReference type="InterPro" id="IPR044492">
    <property type="entry name" value="P_typ_ATPase_HD_dom"/>
</dbReference>
<dbReference type="AlphaFoldDB" id="A0A4Y7TIT3"/>
<evidence type="ECO:0000256" key="4">
    <source>
        <dbReference type="ARBA" id="ARBA00022448"/>
    </source>
</evidence>
<keyword evidence="13 19" id="KW-0472">Membrane</keyword>
<dbReference type="OrthoDB" id="377733at2759"/>
<evidence type="ECO:0000256" key="9">
    <source>
        <dbReference type="ARBA" id="ARBA00022842"/>
    </source>
</evidence>
<dbReference type="PRINTS" id="PR00119">
    <property type="entry name" value="CATATPASE"/>
</dbReference>
<dbReference type="GO" id="GO:0045332">
    <property type="term" value="P:phospholipid translocation"/>
    <property type="evidence" value="ECO:0007669"/>
    <property type="project" value="TreeGrafter"/>
</dbReference>
<accession>A0A4Y7TIT3</accession>
<dbReference type="Proteomes" id="UP000298030">
    <property type="component" value="Unassembled WGS sequence"/>
</dbReference>
<dbReference type="InterPro" id="IPR032630">
    <property type="entry name" value="P_typ_ATPase_c"/>
</dbReference>
<keyword evidence="10 19" id="KW-1278">Translocase</keyword>
<feature type="binding site" evidence="17">
    <location>
        <position position="587"/>
    </location>
    <ligand>
        <name>ATP</name>
        <dbReference type="ChEBI" id="CHEBI:30616"/>
    </ligand>
</feature>
<feature type="binding site" evidence="17">
    <location>
        <position position="494"/>
    </location>
    <ligand>
        <name>ATP</name>
        <dbReference type="ChEBI" id="CHEBI:30616"/>
    </ligand>
</feature>
<feature type="binding site" evidence="17">
    <location>
        <position position="845"/>
    </location>
    <ligand>
        <name>ATP</name>
        <dbReference type="ChEBI" id="CHEBI:30616"/>
    </ligand>
</feature>
<protein>
    <recommendedName>
        <fullName evidence="19">Phospholipid-transporting ATPase</fullName>
        <ecNumber evidence="19">7.6.2.1</ecNumber>
    </recommendedName>
</protein>
<dbReference type="STRING" id="71717.A0A4Y7TIT3"/>
<reference evidence="24 25" key="1">
    <citation type="journal article" date="2019" name="Nat. Ecol. Evol.">
        <title>Megaphylogeny resolves global patterns of mushroom evolution.</title>
        <authorList>
            <person name="Varga T."/>
            <person name="Krizsan K."/>
            <person name="Foldi C."/>
            <person name="Dima B."/>
            <person name="Sanchez-Garcia M."/>
            <person name="Sanchez-Ramirez S."/>
            <person name="Szollosi G.J."/>
            <person name="Szarkandi J.G."/>
            <person name="Papp V."/>
            <person name="Albert L."/>
            <person name="Andreopoulos W."/>
            <person name="Angelini C."/>
            <person name="Antonin V."/>
            <person name="Barry K.W."/>
            <person name="Bougher N.L."/>
            <person name="Buchanan P."/>
            <person name="Buyck B."/>
            <person name="Bense V."/>
            <person name="Catcheside P."/>
            <person name="Chovatia M."/>
            <person name="Cooper J."/>
            <person name="Damon W."/>
            <person name="Desjardin D."/>
            <person name="Finy P."/>
            <person name="Geml J."/>
            <person name="Haridas S."/>
            <person name="Hughes K."/>
            <person name="Justo A."/>
            <person name="Karasinski D."/>
            <person name="Kautmanova I."/>
            <person name="Kiss B."/>
            <person name="Kocsube S."/>
            <person name="Kotiranta H."/>
            <person name="LaButti K.M."/>
            <person name="Lechner B.E."/>
            <person name="Liimatainen K."/>
            <person name="Lipzen A."/>
            <person name="Lukacs Z."/>
            <person name="Mihaltcheva S."/>
            <person name="Morgado L.N."/>
            <person name="Niskanen T."/>
            <person name="Noordeloos M.E."/>
            <person name="Ohm R.A."/>
            <person name="Ortiz-Santana B."/>
            <person name="Ovrebo C."/>
            <person name="Racz N."/>
            <person name="Riley R."/>
            <person name="Savchenko A."/>
            <person name="Shiryaev A."/>
            <person name="Soop K."/>
            <person name="Spirin V."/>
            <person name="Szebenyi C."/>
            <person name="Tomsovsky M."/>
            <person name="Tulloss R.E."/>
            <person name="Uehling J."/>
            <person name="Grigoriev I.V."/>
            <person name="Vagvolgyi C."/>
            <person name="Papp T."/>
            <person name="Martin F.M."/>
            <person name="Miettinen O."/>
            <person name="Hibbett D.S."/>
            <person name="Nagy L.G."/>
        </authorList>
    </citation>
    <scope>NUCLEOTIDE SEQUENCE [LARGE SCALE GENOMIC DNA]</scope>
    <source>
        <strain evidence="24 25">FP101781</strain>
    </source>
</reference>
<feature type="region of interest" description="Disordered" evidence="20">
    <location>
        <begin position="1"/>
        <end position="123"/>
    </location>
</feature>
<dbReference type="CDD" id="cd07541">
    <property type="entry name" value="P-type_ATPase_APLT_Neo1-like"/>
    <property type="match status" value="1"/>
</dbReference>
<dbReference type="EC" id="7.6.2.1" evidence="19"/>
<evidence type="ECO:0000259" key="21">
    <source>
        <dbReference type="Pfam" id="PF00122"/>
    </source>
</evidence>
<dbReference type="NCBIfam" id="TIGR01652">
    <property type="entry name" value="ATPase-Plipid"/>
    <property type="match status" value="1"/>
</dbReference>
<proteinExistence type="inferred from homology"/>
<keyword evidence="6 18" id="KW-0479">Metal-binding</keyword>
<dbReference type="InterPro" id="IPR008250">
    <property type="entry name" value="ATPase_P-typ_transduc_dom_A_sf"/>
</dbReference>
<feature type="binding site" evidence="17">
    <location>
        <position position="764"/>
    </location>
    <ligand>
        <name>ATP</name>
        <dbReference type="ChEBI" id="CHEBI:30616"/>
    </ligand>
</feature>
<keyword evidence="7 17" id="KW-0547">Nucleotide-binding</keyword>
<evidence type="ECO:0000256" key="19">
    <source>
        <dbReference type="RuleBase" id="RU362033"/>
    </source>
</evidence>
<feature type="binding site" evidence="18">
    <location>
        <position position="494"/>
    </location>
    <ligand>
        <name>Mg(2+)</name>
        <dbReference type="ChEBI" id="CHEBI:18420"/>
    </ligand>
</feature>
<dbReference type="PANTHER" id="PTHR24092">
    <property type="entry name" value="PROBABLE PHOSPHOLIPID-TRANSPORTING ATPASE"/>
    <property type="match status" value="1"/>
</dbReference>
<dbReference type="InterPro" id="IPR006539">
    <property type="entry name" value="P-type_ATPase_IV"/>
</dbReference>
<keyword evidence="25" id="KW-1185">Reference proteome</keyword>
<feature type="transmembrane region" description="Helical" evidence="19">
    <location>
        <begin position="1064"/>
        <end position="1084"/>
    </location>
</feature>
<dbReference type="SUPFAM" id="SSF81653">
    <property type="entry name" value="Calcium ATPase, transduction domain A"/>
    <property type="match status" value="1"/>
</dbReference>
<dbReference type="GO" id="GO:0010008">
    <property type="term" value="C:endosome membrane"/>
    <property type="evidence" value="ECO:0007669"/>
    <property type="project" value="UniProtKB-SubCell"/>
</dbReference>
<feature type="binding site" evidence="17">
    <location>
        <position position="629"/>
    </location>
    <ligand>
        <name>ATP</name>
        <dbReference type="ChEBI" id="CHEBI:30616"/>
    </ligand>
</feature>
<dbReference type="Pfam" id="PF16212">
    <property type="entry name" value="PhoLip_ATPase_C"/>
    <property type="match status" value="1"/>
</dbReference>
<dbReference type="Gene3D" id="2.70.150.10">
    <property type="entry name" value="Calcium-transporting ATPase, cytoplasmic transduction domain A"/>
    <property type="match status" value="1"/>
</dbReference>
<dbReference type="InterPro" id="IPR023298">
    <property type="entry name" value="ATPase_P-typ_TM_dom_sf"/>
</dbReference>
<dbReference type="Pfam" id="PF00122">
    <property type="entry name" value="E1-E2_ATPase"/>
    <property type="match status" value="1"/>
</dbReference>
<evidence type="ECO:0000256" key="5">
    <source>
        <dbReference type="ARBA" id="ARBA00022692"/>
    </source>
</evidence>
<feature type="binding site" evidence="17">
    <location>
        <position position="493"/>
    </location>
    <ligand>
        <name>ATP</name>
        <dbReference type="ChEBI" id="CHEBI:30616"/>
    </ligand>
</feature>
<keyword evidence="8 17" id="KW-0067">ATP-binding</keyword>
<organism evidence="24 25">
    <name type="scientific">Coprinellus micaceus</name>
    <name type="common">Glistening ink-cap mushroom</name>
    <name type="synonym">Coprinus micaceus</name>
    <dbReference type="NCBI Taxonomy" id="71717"/>
    <lineage>
        <taxon>Eukaryota</taxon>
        <taxon>Fungi</taxon>
        <taxon>Dikarya</taxon>
        <taxon>Basidiomycota</taxon>
        <taxon>Agaricomycotina</taxon>
        <taxon>Agaricomycetes</taxon>
        <taxon>Agaricomycetidae</taxon>
        <taxon>Agaricales</taxon>
        <taxon>Agaricineae</taxon>
        <taxon>Psathyrellaceae</taxon>
        <taxon>Coprinellus</taxon>
    </lineage>
</organism>
<feature type="transmembrane region" description="Helical" evidence="19">
    <location>
        <begin position="429"/>
        <end position="448"/>
    </location>
</feature>
<dbReference type="SFLD" id="SFLDG00002">
    <property type="entry name" value="C1.7:_P-type_atpase_like"/>
    <property type="match status" value="1"/>
</dbReference>
<evidence type="ECO:0000256" key="2">
    <source>
        <dbReference type="ARBA" id="ARBA00004337"/>
    </source>
</evidence>
<dbReference type="GO" id="GO:0005886">
    <property type="term" value="C:plasma membrane"/>
    <property type="evidence" value="ECO:0007669"/>
    <property type="project" value="TreeGrafter"/>
</dbReference>
<evidence type="ECO:0000256" key="17">
    <source>
        <dbReference type="PIRSR" id="PIRSR606539-2"/>
    </source>
</evidence>
<dbReference type="Pfam" id="PF13246">
    <property type="entry name" value="Cation_ATPase"/>
    <property type="match status" value="1"/>
</dbReference>
<comment type="similarity">
    <text evidence="3 19">Belongs to the cation transport ATPase (P-type) (TC 3.A.3) family. Type IV subfamily.</text>
</comment>
<feature type="transmembrane region" description="Helical" evidence="19">
    <location>
        <begin position="1090"/>
        <end position="1116"/>
    </location>
</feature>
<dbReference type="SUPFAM" id="SSF81665">
    <property type="entry name" value="Calcium ATPase, transmembrane domain M"/>
    <property type="match status" value="1"/>
</dbReference>
<evidence type="ECO:0000259" key="23">
    <source>
        <dbReference type="Pfam" id="PF16212"/>
    </source>
</evidence>
<feature type="binding site" evidence="17">
    <location>
        <position position="875"/>
    </location>
    <ligand>
        <name>ATP</name>
        <dbReference type="ChEBI" id="CHEBI:30616"/>
    </ligand>
</feature>
<evidence type="ECO:0000256" key="12">
    <source>
        <dbReference type="ARBA" id="ARBA00023055"/>
    </source>
</evidence>
<dbReference type="FunFam" id="3.40.1110.10:FF:000085">
    <property type="entry name" value="Phospholipid-transporting ATPase"/>
    <property type="match status" value="1"/>
</dbReference>
<dbReference type="FunFam" id="3.40.50.1000:FF:000009">
    <property type="entry name" value="Phospholipid-transporting ATPase"/>
    <property type="match status" value="1"/>
</dbReference>
<name>A0A4Y7TIT3_COPMI</name>
<dbReference type="InterPro" id="IPR059000">
    <property type="entry name" value="ATPase_P-type_domA"/>
</dbReference>
<dbReference type="GO" id="GO:0000287">
    <property type="term" value="F:magnesium ion binding"/>
    <property type="evidence" value="ECO:0007669"/>
    <property type="project" value="UniProtKB-UniRule"/>
</dbReference>
<feature type="binding site" evidence="17">
    <location>
        <position position="851"/>
    </location>
    <ligand>
        <name>ATP</name>
        <dbReference type="ChEBI" id="CHEBI:30616"/>
    </ligand>
</feature>
<evidence type="ECO:0000256" key="8">
    <source>
        <dbReference type="ARBA" id="ARBA00022840"/>
    </source>
</evidence>
<evidence type="ECO:0000256" key="16">
    <source>
        <dbReference type="PIRSR" id="PIRSR606539-1"/>
    </source>
</evidence>
<dbReference type="InterPro" id="IPR036412">
    <property type="entry name" value="HAD-like_sf"/>
</dbReference>
<comment type="cofactor">
    <cofactor evidence="1 18">
        <name>Mg(2+)</name>
        <dbReference type="ChEBI" id="CHEBI:18420"/>
    </cofactor>
</comment>
<feature type="binding site" evidence="17">
    <location>
        <position position="682"/>
    </location>
    <ligand>
        <name>ATP</name>
        <dbReference type="ChEBI" id="CHEBI:30616"/>
    </ligand>
</feature>
<dbReference type="GO" id="GO:0016887">
    <property type="term" value="F:ATP hydrolysis activity"/>
    <property type="evidence" value="ECO:0007669"/>
    <property type="project" value="InterPro"/>
</dbReference>
<dbReference type="GO" id="GO:0006897">
    <property type="term" value="P:endocytosis"/>
    <property type="evidence" value="ECO:0007669"/>
    <property type="project" value="TreeGrafter"/>
</dbReference>
<feature type="transmembrane region" description="Helical" evidence="19">
    <location>
        <begin position="407"/>
        <end position="423"/>
    </location>
</feature>
<feature type="binding site" evidence="18">
    <location>
        <position position="492"/>
    </location>
    <ligand>
        <name>Mg(2+)</name>
        <dbReference type="ChEBI" id="CHEBI:18420"/>
    </ligand>
</feature>
<comment type="catalytic activity">
    <reaction evidence="15">
        <text>a 1,2-diacyl-sn-glycero-3-phosphoethanolamine(out) + ATP + H2O = a 1,2-diacyl-sn-glycero-3-phosphoethanolamine(in) + ADP + phosphate + H(+)</text>
        <dbReference type="Rhea" id="RHEA:66132"/>
        <dbReference type="ChEBI" id="CHEBI:15377"/>
        <dbReference type="ChEBI" id="CHEBI:15378"/>
        <dbReference type="ChEBI" id="CHEBI:30616"/>
        <dbReference type="ChEBI" id="CHEBI:43474"/>
        <dbReference type="ChEBI" id="CHEBI:64612"/>
        <dbReference type="ChEBI" id="CHEBI:456216"/>
    </reaction>
    <physiologicalReaction direction="left-to-right" evidence="15">
        <dbReference type="Rhea" id="RHEA:66133"/>
    </physiologicalReaction>
</comment>
<evidence type="ECO:0000256" key="10">
    <source>
        <dbReference type="ARBA" id="ARBA00022967"/>
    </source>
</evidence>
<keyword evidence="5 19" id="KW-0812">Transmembrane</keyword>
<dbReference type="GO" id="GO:0005524">
    <property type="term" value="F:ATP binding"/>
    <property type="evidence" value="ECO:0007669"/>
    <property type="project" value="UniProtKB-UniRule"/>
</dbReference>
<keyword evidence="11 19" id="KW-1133">Transmembrane helix</keyword>
<evidence type="ECO:0000256" key="13">
    <source>
        <dbReference type="ARBA" id="ARBA00023136"/>
    </source>
</evidence>
<comment type="subcellular location">
    <subcellularLocation>
        <location evidence="2">Endosome membrane</location>
        <topology evidence="2">Multi-pass membrane protein</topology>
    </subcellularLocation>
    <subcellularLocation>
        <location evidence="19">Membrane</location>
        <topology evidence="19">Multi-pass membrane protein</topology>
    </subcellularLocation>
</comment>
<dbReference type="InterPro" id="IPR023214">
    <property type="entry name" value="HAD_sf"/>
</dbReference>
<evidence type="ECO:0000313" key="25">
    <source>
        <dbReference type="Proteomes" id="UP000298030"/>
    </source>
</evidence>
<dbReference type="InterPro" id="IPR001757">
    <property type="entry name" value="P_typ_ATPase"/>
</dbReference>
<evidence type="ECO:0000256" key="20">
    <source>
        <dbReference type="SAM" id="MobiDB-lite"/>
    </source>
</evidence>
<evidence type="ECO:0000256" key="6">
    <source>
        <dbReference type="ARBA" id="ARBA00022723"/>
    </source>
</evidence>
<feature type="domain" description="P-type ATPase N-terminal" evidence="22">
    <location>
        <begin position="120"/>
        <end position="170"/>
    </location>
</feature>
<evidence type="ECO:0000256" key="1">
    <source>
        <dbReference type="ARBA" id="ARBA00001946"/>
    </source>
</evidence>
<feature type="domain" description="P-type ATPase C-terminal" evidence="23">
    <location>
        <begin position="898"/>
        <end position="1125"/>
    </location>
</feature>
<dbReference type="SFLD" id="SFLDS00003">
    <property type="entry name" value="Haloacid_Dehalogenase"/>
    <property type="match status" value="1"/>
</dbReference>
<dbReference type="PROSITE" id="PS00154">
    <property type="entry name" value="ATPASE_E1_E2"/>
    <property type="match status" value="1"/>
</dbReference>
<feature type="binding site" evidence="17">
    <location>
        <position position="763"/>
    </location>
    <ligand>
        <name>ATP</name>
        <dbReference type="ChEBI" id="CHEBI:30616"/>
    </ligand>
</feature>
<feature type="transmembrane region" description="Helical" evidence="19">
    <location>
        <begin position="1036"/>
        <end position="1057"/>
    </location>
</feature>
<evidence type="ECO:0000259" key="22">
    <source>
        <dbReference type="Pfam" id="PF16209"/>
    </source>
</evidence>
<feature type="compositionally biased region" description="Basic and acidic residues" evidence="20">
    <location>
        <begin position="105"/>
        <end position="121"/>
    </location>
</feature>
<dbReference type="GO" id="GO:0140326">
    <property type="term" value="F:ATPase-coupled intramembrane lipid transporter activity"/>
    <property type="evidence" value="ECO:0007669"/>
    <property type="project" value="UniProtKB-EC"/>
</dbReference>
<dbReference type="GO" id="GO:0005802">
    <property type="term" value="C:trans-Golgi network"/>
    <property type="evidence" value="ECO:0007669"/>
    <property type="project" value="TreeGrafter"/>
</dbReference>
<dbReference type="InterPro" id="IPR018303">
    <property type="entry name" value="ATPase_P-typ_P_site"/>
</dbReference>
<feature type="binding site" evidence="17">
    <location>
        <position position="765"/>
    </location>
    <ligand>
        <name>ATP</name>
        <dbReference type="ChEBI" id="CHEBI:30616"/>
    </ligand>
</feature>
<evidence type="ECO:0000256" key="18">
    <source>
        <dbReference type="PIRSR" id="PIRSR606539-3"/>
    </source>
</evidence>
<feature type="transmembrane region" description="Helical" evidence="19">
    <location>
        <begin position="1010"/>
        <end position="1030"/>
    </location>
</feature>
<dbReference type="PANTHER" id="PTHR24092:SF5">
    <property type="entry name" value="PHOSPHOLIPID-TRANSPORTING ATPASE"/>
    <property type="match status" value="1"/>
</dbReference>
<feature type="binding site" evidence="17">
    <location>
        <position position="874"/>
    </location>
    <ligand>
        <name>ATP</name>
        <dbReference type="ChEBI" id="CHEBI:30616"/>
    </ligand>
</feature>
<evidence type="ECO:0000256" key="7">
    <source>
        <dbReference type="ARBA" id="ARBA00022741"/>
    </source>
</evidence>
<evidence type="ECO:0000313" key="24">
    <source>
        <dbReference type="EMBL" id="TEB33901.1"/>
    </source>
</evidence>
<dbReference type="GO" id="GO:0006890">
    <property type="term" value="P:retrograde vesicle-mediated transport, Golgi to endoplasmic reticulum"/>
    <property type="evidence" value="ECO:0007669"/>
    <property type="project" value="TreeGrafter"/>
</dbReference>
<dbReference type="Gene3D" id="3.40.50.1000">
    <property type="entry name" value="HAD superfamily/HAD-like"/>
    <property type="match status" value="1"/>
</dbReference>
<feature type="transmembrane region" description="Helical" evidence="19">
    <location>
        <begin position="173"/>
        <end position="193"/>
    </location>
</feature>
<feature type="transmembrane region" description="Helical" evidence="19">
    <location>
        <begin position="958"/>
        <end position="980"/>
    </location>
</feature>
<dbReference type="InterPro" id="IPR032631">
    <property type="entry name" value="P-type_ATPase_N"/>
</dbReference>
<keyword evidence="4" id="KW-0813">Transport</keyword>
<evidence type="ECO:0000256" key="11">
    <source>
        <dbReference type="ARBA" id="ARBA00022989"/>
    </source>
</evidence>
<keyword evidence="9 18" id="KW-0460">Magnesium</keyword>